<keyword evidence="3" id="KW-1185">Reference proteome</keyword>
<dbReference type="AlphaFoldDB" id="A0A0T6LYM2"/>
<accession>A0A0T6LYM2</accession>
<feature type="compositionally biased region" description="Basic and acidic residues" evidence="1">
    <location>
        <begin position="34"/>
        <end position="43"/>
    </location>
</feature>
<gene>
    <name evidence="2" type="ORF">AQ490_00415</name>
</gene>
<feature type="compositionally biased region" description="Low complexity" evidence="1">
    <location>
        <begin position="21"/>
        <end position="32"/>
    </location>
</feature>
<dbReference type="OrthoDB" id="4334759at2"/>
<evidence type="ECO:0000313" key="2">
    <source>
        <dbReference type="EMBL" id="KRV51271.1"/>
    </source>
</evidence>
<comment type="caution">
    <text evidence="2">The sequence shown here is derived from an EMBL/GenBank/DDBJ whole genome shotgun (WGS) entry which is preliminary data.</text>
</comment>
<reference evidence="2 3" key="1">
    <citation type="submission" date="2015-10" db="EMBL/GenBank/DDBJ databases">
        <title>Draft genome sequence of pyrrolomycin-producing Streptomyces vitaminophilus.</title>
        <authorList>
            <person name="Graham D.E."/>
            <person name="Mahan K.M."/>
            <person name="Klingeman D.M."/>
            <person name="Hettich R.L."/>
            <person name="Parry R.J."/>
        </authorList>
    </citation>
    <scope>NUCLEOTIDE SEQUENCE [LARGE SCALE GENOMIC DNA]</scope>
    <source>
        <strain evidence="2 3">ATCC 31673</strain>
    </source>
</reference>
<evidence type="ECO:0000313" key="3">
    <source>
        <dbReference type="Proteomes" id="UP000050867"/>
    </source>
</evidence>
<sequence length="254" mass="26685">MIAILGWFGVSNPQELEALLDDSSPSVSAPAPHESYEAPHGSDEPETEEADTGGPGSGVDRGDRREESPDSGPSPTPEDPAEEDPAEVAFKAVSVGDCLGVYDTGSGGTRIEWSADVPPSPVPCDSGEGLLRVTSTADDTCPSGPGKASWAYTSAVSGETTTLCVTRVYRKYYCMLGEQVGDTTRLGSMTAVDCEARQVPAPYNRIVHILGVYQAPPGANAGNCVEGAYDQRQYLAWLVDDGRTLLCATFFQGG</sequence>
<dbReference type="EMBL" id="LLZU01000001">
    <property type="protein sequence ID" value="KRV51271.1"/>
    <property type="molecule type" value="Genomic_DNA"/>
</dbReference>
<evidence type="ECO:0000256" key="1">
    <source>
        <dbReference type="SAM" id="MobiDB-lite"/>
    </source>
</evidence>
<dbReference type="Proteomes" id="UP000050867">
    <property type="component" value="Unassembled WGS sequence"/>
</dbReference>
<dbReference type="RefSeq" id="WP_058032735.1">
    <property type="nucleotide sequence ID" value="NZ_LLZU01000001.1"/>
</dbReference>
<protein>
    <submittedName>
        <fullName evidence="2">Uncharacterized protein</fullName>
    </submittedName>
</protein>
<dbReference type="eggNOG" id="COG0515">
    <property type="taxonomic scope" value="Bacteria"/>
</dbReference>
<proteinExistence type="predicted"/>
<organism evidence="2 3">
    <name type="scientific">Wenjunlia vitaminophila</name>
    <name type="common">Streptomyces vitaminophilus</name>
    <dbReference type="NCBI Taxonomy" id="76728"/>
    <lineage>
        <taxon>Bacteria</taxon>
        <taxon>Bacillati</taxon>
        <taxon>Actinomycetota</taxon>
        <taxon>Actinomycetes</taxon>
        <taxon>Kitasatosporales</taxon>
        <taxon>Streptomycetaceae</taxon>
        <taxon>Wenjunlia</taxon>
    </lineage>
</organism>
<feature type="region of interest" description="Disordered" evidence="1">
    <location>
        <begin position="19"/>
        <end position="85"/>
    </location>
</feature>
<name>A0A0T6LYM2_WENVI</name>